<name>A0ABS6H5W5_9PROT</name>
<sequence>MNVYAGVKRMYRDMTGASAREARDWLLMRESRIKALEELIYLREMAIQNEQASSRKIQSDYEIRLKYREDTVLEREARISDLEENVIALEELINLREMAIQNEQATTRKIQSDYEIRLKYREDTVLEREARISDLEENVIALERKAREFCAGMPQVEVDFGRFSRASPQDRALMAWQAADGWCTREKALWLAHLVESRHVTRALEIGVHGGKSLLPIAAVISAWDGVTFGVEPWSPDIAVAEPTTGANDDYWRNLDYNLVKSRFHVAGLKLGLTRHIRMLEISSDQARLALADQRFDLIHLDGSHAPDQALRDIIGWSALLSESGVLVVDDIDWPTLAEGRAYLARHFLALDEFREAGGASYGAYLLRDKPA</sequence>
<reference evidence="1 2" key="1">
    <citation type="submission" date="2021-01" db="EMBL/GenBank/DDBJ databases">
        <title>Roseomonas sp. nov, a bacterium isolated from an oil production mixture in Yumen Oilfield.</title>
        <authorList>
            <person name="Wu D."/>
        </authorList>
    </citation>
    <scope>NUCLEOTIDE SEQUENCE [LARGE SCALE GENOMIC DNA]</scope>
    <source>
        <strain evidence="1 2">ROY-5-3</strain>
    </source>
</reference>
<gene>
    <name evidence="1" type="ORF">JJQ90_10220</name>
</gene>
<dbReference type="GO" id="GO:0032259">
    <property type="term" value="P:methylation"/>
    <property type="evidence" value="ECO:0007669"/>
    <property type="project" value="UniProtKB-KW"/>
</dbReference>
<dbReference type="EMBL" id="JAERQM010000002">
    <property type="protein sequence ID" value="MBU8544082.1"/>
    <property type="molecule type" value="Genomic_DNA"/>
</dbReference>
<organism evidence="1 2">
    <name type="scientific">Falsiroseomonas oleicola</name>
    <dbReference type="NCBI Taxonomy" id="2801474"/>
    <lineage>
        <taxon>Bacteria</taxon>
        <taxon>Pseudomonadati</taxon>
        <taxon>Pseudomonadota</taxon>
        <taxon>Alphaproteobacteria</taxon>
        <taxon>Acetobacterales</taxon>
        <taxon>Roseomonadaceae</taxon>
        <taxon>Falsiroseomonas</taxon>
    </lineage>
</organism>
<dbReference type="GO" id="GO:0008168">
    <property type="term" value="F:methyltransferase activity"/>
    <property type="evidence" value="ECO:0007669"/>
    <property type="project" value="UniProtKB-KW"/>
</dbReference>
<keyword evidence="2" id="KW-1185">Reference proteome</keyword>
<evidence type="ECO:0000313" key="1">
    <source>
        <dbReference type="EMBL" id="MBU8544082.1"/>
    </source>
</evidence>
<protein>
    <submittedName>
        <fullName evidence="1">Class I SAM-dependent methyltransferase</fullName>
    </submittedName>
</protein>
<proteinExistence type="predicted"/>
<accession>A0ABS6H5W5</accession>
<dbReference type="Pfam" id="PF13578">
    <property type="entry name" value="Methyltransf_24"/>
    <property type="match status" value="1"/>
</dbReference>
<keyword evidence="1" id="KW-0489">Methyltransferase</keyword>
<evidence type="ECO:0000313" key="2">
    <source>
        <dbReference type="Proteomes" id="UP000689967"/>
    </source>
</evidence>
<dbReference type="Proteomes" id="UP000689967">
    <property type="component" value="Unassembled WGS sequence"/>
</dbReference>
<keyword evidence="1" id="KW-0808">Transferase</keyword>
<dbReference type="RefSeq" id="WP_216874931.1">
    <property type="nucleotide sequence ID" value="NZ_JAERQM010000002.1"/>
</dbReference>
<comment type="caution">
    <text evidence="1">The sequence shown here is derived from an EMBL/GenBank/DDBJ whole genome shotgun (WGS) entry which is preliminary data.</text>
</comment>